<organism evidence="8 9">
    <name type="scientific">Puccinia graminis f. sp. tritici</name>
    <dbReference type="NCBI Taxonomy" id="56615"/>
    <lineage>
        <taxon>Eukaryota</taxon>
        <taxon>Fungi</taxon>
        <taxon>Dikarya</taxon>
        <taxon>Basidiomycota</taxon>
        <taxon>Pucciniomycotina</taxon>
        <taxon>Pucciniomycetes</taxon>
        <taxon>Pucciniales</taxon>
        <taxon>Pucciniaceae</taxon>
        <taxon>Puccinia</taxon>
    </lineage>
</organism>
<dbReference type="Gene3D" id="3.40.50.2000">
    <property type="entry name" value="Glycogen Phosphorylase B"/>
    <property type="match status" value="1"/>
</dbReference>
<gene>
    <name evidence="8" type="primary">GSY1_1</name>
    <name evidence="8" type="ORF">PGT21_012834</name>
</gene>
<dbReference type="GO" id="GO:0005978">
    <property type="term" value="P:glycogen biosynthetic process"/>
    <property type="evidence" value="ECO:0007669"/>
    <property type="project" value="UniProtKB-UniPathway"/>
</dbReference>
<comment type="similarity">
    <text evidence="2 7">Belongs to the glycosyltransferase 3 family.</text>
</comment>
<keyword evidence="3 7" id="KW-0328">Glycosyltransferase</keyword>
<evidence type="ECO:0000256" key="6">
    <source>
        <dbReference type="ARBA" id="ARBA00047345"/>
    </source>
</evidence>
<dbReference type="EMBL" id="VSWC01000041">
    <property type="protein sequence ID" value="KAA1104161.1"/>
    <property type="molecule type" value="Genomic_DNA"/>
</dbReference>
<evidence type="ECO:0000256" key="2">
    <source>
        <dbReference type="ARBA" id="ARBA00010686"/>
    </source>
</evidence>
<dbReference type="EC" id="2.4.1.11" evidence="7"/>
<proteinExistence type="inferred from homology"/>
<keyword evidence="5 7" id="KW-0320">Glycogen biosynthesis</keyword>
<dbReference type="AlphaFoldDB" id="A0A5B0PSC2"/>
<dbReference type="OrthoDB" id="6335297at2759"/>
<comment type="pathway">
    <text evidence="1 7">Glycan biosynthesis; glycogen biosynthesis.</text>
</comment>
<accession>A0A5B0PSC2</accession>
<evidence type="ECO:0000256" key="5">
    <source>
        <dbReference type="ARBA" id="ARBA00023056"/>
    </source>
</evidence>
<dbReference type="InterPro" id="IPR008631">
    <property type="entry name" value="Glycogen_synth"/>
</dbReference>
<evidence type="ECO:0000256" key="7">
    <source>
        <dbReference type="RuleBase" id="RU363104"/>
    </source>
</evidence>
<sequence>MVTIPTEPGASLAAMNYLNTTLDEWKTPLWNLAGIPAPPNDSETNNSIVFGYLVAWF</sequence>
<reference evidence="8 9" key="1">
    <citation type="submission" date="2019-05" db="EMBL/GenBank/DDBJ databases">
        <title>Emergence of the Ug99 lineage of the wheat stem rust pathogen through somatic hybridization.</title>
        <authorList>
            <person name="Li F."/>
            <person name="Upadhyaya N.M."/>
            <person name="Sperschneider J."/>
            <person name="Matny O."/>
            <person name="Nguyen-Phuc H."/>
            <person name="Mago R."/>
            <person name="Raley C."/>
            <person name="Miller M.E."/>
            <person name="Silverstein K.A.T."/>
            <person name="Henningsen E."/>
            <person name="Hirsch C.D."/>
            <person name="Visser B."/>
            <person name="Pretorius Z.A."/>
            <person name="Steffenson B.J."/>
            <person name="Schwessinger B."/>
            <person name="Dodds P.N."/>
            <person name="Figueroa M."/>
        </authorList>
    </citation>
    <scope>NUCLEOTIDE SEQUENCE [LARGE SCALE GENOMIC DNA]</scope>
    <source>
        <strain evidence="8">21-0</strain>
    </source>
</reference>
<evidence type="ECO:0000313" key="8">
    <source>
        <dbReference type="EMBL" id="KAA1104161.1"/>
    </source>
</evidence>
<protein>
    <recommendedName>
        <fullName evidence="7">Glycogen [starch] synthase</fullName>
        <ecNumber evidence="7">2.4.1.11</ecNumber>
    </recommendedName>
</protein>
<dbReference type="Pfam" id="PF05693">
    <property type="entry name" value="Glycogen_syn"/>
    <property type="match status" value="1"/>
</dbReference>
<comment type="caution">
    <text evidence="8">The sequence shown here is derived from an EMBL/GenBank/DDBJ whole genome shotgun (WGS) entry which is preliminary data.</text>
</comment>
<evidence type="ECO:0000256" key="1">
    <source>
        <dbReference type="ARBA" id="ARBA00004964"/>
    </source>
</evidence>
<keyword evidence="9" id="KW-1185">Reference proteome</keyword>
<dbReference type="GO" id="GO:0004373">
    <property type="term" value="F:alpha-1,4-glucan glucosyltransferase (UDP-glucose donor) activity"/>
    <property type="evidence" value="ECO:0007669"/>
    <property type="project" value="UniProtKB-EC"/>
</dbReference>
<dbReference type="UniPathway" id="UPA00164"/>
<evidence type="ECO:0000256" key="4">
    <source>
        <dbReference type="ARBA" id="ARBA00022679"/>
    </source>
</evidence>
<keyword evidence="4 7" id="KW-0808">Transferase</keyword>
<comment type="catalytic activity">
    <reaction evidence="6">
        <text>[(1-&gt;4)-alpha-D-glucosyl](n) + UDP-alpha-D-glucose = [(1-&gt;4)-alpha-D-glucosyl](n+1) + UDP + H(+)</text>
        <dbReference type="Rhea" id="RHEA:18549"/>
        <dbReference type="Rhea" id="RHEA-COMP:9584"/>
        <dbReference type="Rhea" id="RHEA-COMP:9587"/>
        <dbReference type="ChEBI" id="CHEBI:15378"/>
        <dbReference type="ChEBI" id="CHEBI:15444"/>
        <dbReference type="ChEBI" id="CHEBI:58223"/>
        <dbReference type="ChEBI" id="CHEBI:58885"/>
        <dbReference type="EC" id="2.4.1.11"/>
    </reaction>
    <physiologicalReaction direction="left-to-right" evidence="6">
        <dbReference type="Rhea" id="RHEA:18550"/>
    </physiologicalReaction>
</comment>
<evidence type="ECO:0000313" key="9">
    <source>
        <dbReference type="Proteomes" id="UP000324748"/>
    </source>
</evidence>
<name>A0A5B0PSC2_PUCGR</name>
<comment type="function">
    <text evidence="7">Transfers the glycosyl residue from UDP-Glc to the non-reducing end of alpha-1,4-glucan.</text>
</comment>
<dbReference type="Proteomes" id="UP000324748">
    <property type="component" value="Unassembled WGS sequence"/>
</dbReference>
<evidence type="ECO:0000256" key="3">
    <source>
        <dbReference type="ARBA" id="ARBA00022676"/>
    </source>
</evidence>